<dbReference type="PROSITE" id="PS51257">
    <property type="entry name" value="PROKAR_LIPOPROTEIN"/>
    <property type="match status" value="1"/>
</dbReference>
<accession>A0A6B3SZT7</accession>
<feature type="domain" description="DUF4214" evidence="2">
    <location>
        <begin position="158"/>
        <end position="228"/>
    </location>
</feature>
<dbReference type="EMBL" id="JAAIVB010000084">
    <property type="protein sequence ID" value="NEX64599.1"/>
    <property type="molecule type" value="Genomic_DNA"/>
</dbReference>
<reference evidence="3 4" key="1">
    <citation type="submission" date="2020-02" db="EMBL/GenBank/DDBJ databases">
        <authorList>
            <person name="Kim M.K."/>
        </authorList>
    </citation>
    <scope>NUCLEOTIDE SEQUENCE [LARGE SCALE GENOMIC DNA]</scope>
    <source>
        <strain evidence="3 4">17J57-3</strain>
    </source>
</reference>
<dbReference type="InterPro" id="IPR038255">
    <property type="entry name" value="PBS_linker_sf"/>
</dbReference>
<evidence type="ECO:0000256" key="1">
    <source>
        <dbReference type="SAM" id="SignalP"/>
    </source>
</evidence>
<gene>
    <name evidence="3" type="ORF">G3574_26275</name>
</gene>
<dbReference type="Pfam" id="PF13946">
    <property type="entry name" value="DUF4214"/>
    <property type="match status" value="1"/>
</dbReference>
<evidence type="ECO:0000313" key="4">
    <source>
        <dbReference type="Proteomes" id="UP000482155"/>
    </source>
</evidence>
<dbReference type="AlphaFoldDB" id="A0A6B3SZT7"/>
<dbReference type="Proteomes" id="UP000482155">
    <property type="component" value="Unassembled WGS sequence"/>
</dbReference>
<proteinExistence type="predicted"/>
<sequence>MKTLIAVIMLVIALVGCGGGADSSVAGSGGGTSPASPAAAASTLMPTVWLADGTPTTSCALEPLCSGVLPVAGKRNDYRITRNLDLFILTDASGNSQVLSPFIHALRFQDAMVSLQTNDIAAQAYRLYQAAFNRKPDLPGLGFWIDLMSHGMSLLDVANAFYHSPEFISIYGANPSNAAFVNALYRNALQRPAEPAGFNYWVGLLDGRVLTPAAVLVQFSESLENQARVLNDIQFGITYIPPSMIPPPPGTFLAKVSIARPEGWPISGVVHLEVKGSAMSNVELLPATGYAPRYGVFAVSPDGTVASLDFDTRFLPNGPIALRISAFSRPPGDPAAIEIIAMPTRTWTIQNTPDPAPAVFQASLANAPQDGAILSGVVRMEVRGNAMENVELLPASGYTPRLGVFQVSPDKTYAWLDFNTANLPDGLLTARISAFNVPGGAPNAIESVVMPARTWQLRNGTGGTGPGIGFSAVVTAAPQDNAPVRGIVRLEVRGTGMENVELLPAGSYAPRLGVFNISADKTYAWMDFNAAALPSGPIDVRISAFNRPAGQPGATEIVAMPSRRWLLNQ</sequence>
<dbReference type="RefSeq" id="WP_163968536.1">
    <property type="nucleotide sequence ID" value="NZ_JAAIVB010000084.1"/>
</dbReference>
<keyword evidence="4" id="KW-1185">Reference proteome</keyword>
<feature type="chain" id="PRO_5025657418" evidence="1">
    <location>
        <begin position="22"/>
        <end position="569"/>
    </location>
</feature>
<dbReference type="InterPro" id="IPR025282">
    <property type="entry name" value="DUF4214"/>
</dbReference>
<organism evidence="3 4">
    <name type="scientific">Noviherbaspirillum galbum</name>
    <dbReference type="NCBI Taxonomy" id="2709383"/>
    <lineage>
        <taxon>Bacteria</taxon>
        <taxon>Pseudomonadati</taxon>
        <taxon>Pseudomonadota</taxon>
        <taxon>Betaproteobacteria</taxon>
        <taxon>Burkholderiales</taxon>
        <taxon>Oxalobacteraceae</taxon>
        <taxon>Noviherbaspirillum</taxon>
    </lineage>
</organism>
<keyword evidence="1" id="KW-0732">Signal</keyword>
<feature type="signal peptide" evidence="1">
    <location>
        <begin position="1"/>
        <end position="21"/>
    </location>
</feature>
<dbReference type="Gene3D" id="1.10.3130.20">
    <property type="entry name" value="Phycobilisome linker domain"/>
    <property type="match status" value="1"/>
</dbReference>
<evidence type="ECO:0000259" key="2">
    <source>
        <dbReference type="Pfam" id="PF13946"/>
    </source>
</evidence>
<name>A0A6B3SZT7_9BURK</name>
<evidence type="ECO:0000313" key="3">
    <source>
        <dbReference type="EMBL" id="NEX64599.1"/>
    </source>
</evidence>
<protein>
    <submittedName>
        <fullName evidence="3">DUF4214 domain-containing protein</fullName>
    </submittedName>
</protein>
<comment type="caution">
    <text evidence="3">The sequence shown here is derived from an EMBL/GenBank/DDBJ whole genome shotgun (WGS) entry which is preliminary data.</text>
</comment>